<keyword evidence="1" id="KW-0472">Membrane</keyword>
<name>A0ABM9CVS9_9BACL</name>
<comment type="caution">
    <text evidence="2">The sequence shown here is derived from an EMBL/GenBank/DDBJ whole genome shotgun (WGS) entry which is preliminary data.</text>
</comment>
<feature type="transmembrane region" description="Helical" evidence="1">
    <location>
        <begin position="73"/>
        <end position="98"/>
    </location>
</feature>
<dbReference type="RefSeq" id="WP_236347435.1">
    <property type="nucleotide sequence ID" value="NZ_CAKMMF010000051.1"/>
</dbReference>
<evidence type="ECO:0000313" key="2">
    <source>
        <dbReference type="EMBL" id="CAH1225326.1"/>
    </source>
</evidence>
<keyword evidence="1" id="KW-0812">Transmembrane</keyword>
<sequence length="759" mass="84793">METETGAALIIKPKRRLFREIGQWLVSRKRATMSNDNPFLRTSMVGLWLASCLILVVSSMGMPTGMGTAADGLIAILIGTIGMIIFPPIIAFLLSLVYLPLPRKYAGGVIYVSLVIFAVFYYADAGWLPAIVVSCALTLYGIISGMMISLWMSRSISKKIKLTAVAAVMIPILIYTSWPMLSIGTSISVLHQDDSLAEAVLPLEAENPAESGAYRYSEFAYGSGKDRHRSEFGEMADLISQPVDASIYVEDWSRLRSFYWGFDQDELPVNGRVWMPEGKGPYPLVLIVHGNHLMEQFSDEGYAYLGEMLASRGFIAVSVDENFLNYSVWQNIPDNDMKVRAWMLLKHLQQIAVFNSQPGTPFYKGVDMEQVALIGHSRGGQAVAMAADYKRWFAADRSIQGLTDMRIQSVIAIAPTDKVVNKQSPSLKDTNYLSLQGAMDGDVNNFYGERQYMRTSFSSNSNRFKATLYIGEANHSQFNTDWGSMDDSLPGGLLLNRAGMMEAEAQRQVAKVYVSAFLEATLHGRKEYTALFRDYRAGLKWLPQATYYNRFEESSFRGIARFDEDMNQITGINGVTVEASGMQWAEKKVEDRDGNSKGTRGVQLEWSNQGTYTLNIPALRSASLRTGEETSLAFALTSLGHELEDIQAGEQGQEDIPIPFIEIELESGNGAAVKLPLEDFMPIKPLPHTDFTLHPWLEEKIRDGKYKEATEPVFQTFTLPLDRFQQSNPQFNPSHITRITFHLSGERGRIMLDDIGMTD</sequence>
<dbReference type="Proteomes" id="UP000838686">
    <property type="component" value="Unassembled WGS sequence"/>
</dbReference>
<dbReference type="PANTHER" id="PTHR33428">
    <property type="entry name" value="CHLOROPHYLLASE-2, CHLOROPLASTIC"/>
    <property type="match status" value="1"/>
</dbReference>
<accession>A0ABM9CVS9</accession>
<organism evidence="2 3">
    <name type="scientific">Paenibacillus plantiphilus</name>
    <dbReference type="NCBI Taxonomy" id="2905650"/>
    <lineage>
        <taxon>Bacteria</taxon>
        <taxon>Bacillati</taxon>
        <taxon>Bacillota</taxon>
        <taxon>Bacilli</taxon>
        <taxon>Bacillales</taxon>
        <taxon>Paenibacillaceae</taxon>
        <taxon>Paenibacillus</taxon>
    </lineage>
</organism>
<keyword evidence="3" id="KW-1185">Reference proteome</keyword>
<protein>
    <recommendedName>
        <fullName evidence="4">Alpha/beta hydrolase</fullName>
    </recommendedName>
</protein>
<dbReference type="InterPro" id="IPR029058">
    <property type="entry name" value="AB_hydrolase_fold"/>
</dbReference>
<dbReference type="Gene3D" id="3.40.50.1820">
    <property type="entry name" value="alpha/beta hydrolase"/>
    <property type="match status" value="1"/>
</dbReference>
<dbReference type="InterPro" id="IPR017395">
    <property type="entry name" value="Chlorophyllase-like"/>
</dbReference>
<gene>
    <name evidence="2" type="ORF">PAECIP111893_05246</name>
</gene>
<feature type="transmembrane region" description="Helical" evidence="1">
    <location>
        <begin position="129"/>
        <end position="150"/>
    </location>
</feature>
<feature type="transmembrane region" description="Helical" evidence="1">
    <location>
        <begin position="105"/>
        <end position="123"/>
    </location>
</feature>
<feature type="transmembrane region" description="Helical" evidence="1">
    <location>
        <begin position="38"/>
        <end position="61"/>
    </location>
</feature>
<proteinExistence type="predicted"/>
<reference evidence="2" key="1">
    <citation type="submission" date="2022-01" db="EMBL/GenBank/DDBJ databases">
        <authorList>
            <person name="Criscuolo A."/>
        </authorList>
    </citation>
    <scope>NUCLEOTIDE SEQUENCE</scope>
    <source>
        <strain evidence="2">CIP111893</strain>
    </source>
</reference>
<dbReference type="EMBL" id="CAKMMF010000051">
    <property type="protein sequence ID" value="CAH1225326.1"/>
    <property type="molecule type" value="Genomic_DNA"/>
</dbReference>
<feature type="transmembrane region" description="Helical" evidence="1">
    <location>
        <begin position="162"/>
        <end position="181"/>
    </location>
</feature>
<dbReference type="SUPFAM" id="SSF53474">
    <property type="entry name" value="alpha/beta-Hydrolases"/>
    <property type="match status" value="1"/>
</dbReference>
<evidence type="ECO:0000313" key="3">
    <source>
        <dbReference type="Proteomes" id="UP000838686"/>
    </source>
</evidence>
<evidence type="ECO:0008006" key="4">
    <source>
        <dbReference type="Google" id="ProtNLM"/>
    </source>
</evidence>
<dbReference type="PANTHER" id="PTHR33428:SF2">
    <property type="entry name" value="CHLOROPHYLLASE-2"/>
    <property type="match status" value="1"/>
</dbReference>
<dbReference type="Pfam" id="PF07224">
    <property type="entry name" value="Chlorophyllase"/>
    <property type="match status" value="1"/>
</dbReference>
<keyword evidence="1" id="KW-1133">Transmembrane helix</keyword>
<evidence type="ECO:0000256" key="1">
    <source>
        <dbReference type="SAM" id="Phobius"/>
    </source>
</evidence>